<evidence type="ECO:0000313" key="7">
    <source>
        <dbReference type="Proteomes" id="UP000095087"/>
    </source>
</evidence>
<reference evidence="6 7" key="1">
    <citation type="submission" date="2016-07" db="EMBL/GenBank/DDBJ databases">
        <title>Draft genome sequence of Methyloligella halotolerans C2T (VKM B-2706T=CCUG 61687T=DSM 25045T), a halotolerant polyhydroxybutyrate accumulating methylotroph.</title>
        <authorList>
            <person name="Vasilenko O.V."/>
            <person name="Doronina N.V."/>
            <person name="Poroshina M.N."/>
            <person name="Tarlachkov S.V."/>
            <person name="Trotsenko Y.A."/>
        </authorList>
    </citation>
    <scope>NUCLEOTIDE SEQUENCE [LARGE SCALE GENOMIC DNA]</scope>
    <source>
        <strain evidence="6 7">VKM B-2706</strain>
    </source>
</reference>
<evidence type="ECO:0000256" key="1">
    <source>
        <dbReference type="ARBA" id="ARBA00010638"/>
    </source>
</evidence>
<dbReference type="STRING" id="1177755.A7A08_03032"/>
<dbReference type="AlphaFoldDB" id="A0A1E2RV94"/>
<dbReference type="PANTHER" id="PTHR23407:SF1">
    <property type="entry name" value="5-FORMYLTETRAHYDROFOLATE CYCLO-LIGASE"/>
    <property type="match status" value="1"/>
</dbReference>
<dbReference type="GO" id="GO:0035999">
    <property type="term" value="P:tetrahydrofolate interconversion"/>
    <property type="evidence" value="ECO:0007669"/>
    <property type="project" value="TreeGrafter"/>
</dbReference>
<dbReference type="InterPro" id="IPR002698">
    <property type="entry name" value="FTHF_cligase"/>
</dbReference>
<evidence type="ECO:0000256" key="5">
    <source>
        <dbReference type="RuleBase" id="RU361279"/>
    </source>
</evidence>
<dbReference type="Proteomes" id="UP000095087">
    <property type="component" value="Unassembled WGS sequence"/>
</dbReference>
<keyword evidence="7" id="KW-1185">Reference proteome</keyword>
<keyword evidence="5" id="KW-0460">Magnesium</keyword>
<dbReference type="SUPFAM" id="SSF100950">
    <property type="entry name" value="NagB/RpiA/CoA transferase-like"/>
    <property type="match status" value="1"/>
</dbReference>
<dbReference type="GO" id="GO:0030272">
    <property type="term" value="F:5-formyltetrahydrofolate cyclo-ligase activity"/>
    <property type="evidence" value="ECO:0007669"/>
    <property type="project" value="UniProtKB-EC"/>
</dbReference>
<dbReference type="EC" id="6.3.3.2" evidence="5"/>
<organism evidence="6 7">
    <name type="scientific">Methyloligella halotolerans</name>
    <dbReference type="NCBI Taxonomy" id="1177755"/>
    <lineage>
        <taxon>Bacteria</taxon>
        <taxon>Pseudomonadati</taxon>
        <taxon>Pseudomonadota</taxon>
        <taxon>Alphaproteobacteria</taxon>
        <taxon>Hyphomicrobiales</taxon>
        <taxon>Hyphomicrobiaceae</taxon>
        <taxon>Methyloligella</taxon>
    </lineage>
</organism>
<name>A0A1E2RV94_9HYPH</name>
<comment type="cofactor">
    <cofactor evidence="5">
        <name>Mg(2+)</name>
        <dbReference type="ChEBI" id="CHEBI:18420"/>
    </cofactor>
</comment>
<gene>
    <name evidence="6" type="ORF">A7A08_03032</name>
</gene>
<dbReference type="EMBL" id="MASI01000011">
    <property type="protein sequence ID" value="ODA66018.1"/>
    <property type="molecule type" value="Genomic_DNA"/>
</dbReference>
<dbReference type="GO" id="GO:0009396">
    <property type="term" value="P:folic acid-containing compound biosynthetic process"/>
    <property type="evidence" value="ECO:0007669"/>
    <property type="project" value="TreeGrafter"/>
</dbReference>
<dbReference type="OrthoDB" id="9801938at2"/>
<accession>A0A1E2RV94</accession>
<dbReference type="GO" id="GO:0005524">
    <property type="term" value="F:ATP binding"/>
    <property type="evidence" value="ECO:0007669"/>
    <property type="project" value="UniProtKB-KW"/>
</dbReference>
<dbReference type="PATRIC" id="fig|1177755.3.peg.3058"/>
<evidence type="ECO:0000256" key="3">
    <source>
        <dbReference type="ARBA" id="ARBA00022840"/>
    </source>
</evidence>
<protein>
    <recommendedName>
        <fullName evidence="5">5-formyltetrahydrofolate cyclo-ligase</fullName>
        <ecNumber evidence="5">6.3.3.2</ecNumber>
    </recommendedName>
</protein>
<comment type="similarity">
    <text evidence="1 5">Belongs to the 5-formyltetrahydrofolate cyclo-ligase family.</text>
</comment>
<evidence type="ECO:0000256" key="2">
    <source>
        <dbReference type="ARBA" id="ARBA00022741"/>
    </source>
</evidence>
<keyword evidence="2 5" id="KW-0547">Nucleotide-binding</keyword>
<dbReference type="PIRSF" id="PIRSF006806">
    <property type="entry name" value="FTHF_cligase"/>
    <property type="match status" value="1"/>
</dbReference>
<evidence type="ECO:0000313" key="6">
    <source>
        <dbReference type="EMBL" id="ODA66018.1"/>
    </source>
</evidence>
<evidence type="ECO:0000256" key="4">
    <source>
        <dbReference type="PIRSR" id="PIRSR006806-1"/>
    </source>
</evidence>
<comment type="catalytic activity">
    <reaction evidence="5">
        <text>(6S)-5-formyl-5,6,7,8-tetrahydrofolate + ATP = (6R)-5,10-methenyltetrahydrofolate + ADP + phosphate</text>
        <dbReference type="Rhea" id="RHEA:10488"/>
        <dbReference type="ChEBI" id="CHEBI:30616"/>
        <dbReference type="ChEBI" id="CHEBI:43474"/>
        <dbReference type="ChEBI" id="CHEBI:57455"/>
        <dbReference type="ChEBI" id="CHEBI:57457"/>
        <dbReference type="ChEBI" id="CHEBI:456216"/>
        <dbReference type="EC" id="6.3.3.2"/>
    </reaction>
</comment>
<keyword evidence="3 5" id="KW-0067">ATP-binding</keyword>
<dbReference type="Gene3D" id="3.40.50.10420">
    <property type="entry name" value="NagB/RpiA/CoA transferase-like"/>
    <property type="match status" value="1"/>
</dbReference>
<feature type="binding site" evidence="4">
    <location>
        <position position="84"/>
    </location>
    <ligand>
        <name>substrate</name>
    </ligand>
</feature>
<keyword evidence="6" id="KW-0436">Ligase</keyword>
<dbReference type="Pfam" id="PF01812">
    <property type="entry name" value="5-FTHF_cyc-lig"/>
    <property type="match status" value="1"/>
</dbReference>
<sequence length="215" mass="24561">MRQSRLSSPPCFLELFDSSDEEEQPPYHLQRWRQIQRHRLIDERLSLSPEIRGFYARQIIEKLNQFLPIVKDLTVSGYWPCKGEPDLRPWLKSLHRGAGRAALPVVVAKNKPLDFRAWRDGDPLERGVWNILHPAQGSDVLPDVIIAPLVGFDTSGYRLGYGGGYFDRTLAALENRPVIVGVGYGESKLRTIHPQAYDIPMDVVITQTEILTFDR</sequence>
<dbReference type="PANTHER" id="PTHR23407">
    <property type="entry name" value="ATPASE INHIBITOR/5-FORMYLTETRAHYDROFOLATE CYCLO-LIGASE"/>
    <property type="match status" value="1"/>
</dbReference>
<comment type="caution">
    <text evidence="6">The sequence shown here is derived from an EMBL/GenBank/DDBJ whole genome shotgun (WGS) entry which is preliminary data.</text>
</comment>
<dbReference type="InterPro" id="IPR037171">
    <property type="entry name" value="NagB/RpiA_transferase-like"/>
</dbReference>
<proteinExistence type="inferred from homology"/>
<dbReference type="InterPro" id="IPR024185">
    <property type="entry name" value="FTHF_cligase-like_sf"/>
</dbReference>
<dbReference type="NCBIfam" id="TIGR02727">
    <property type="entry name" value="MTHFS_bact"/>
    <property type="match status" value="1"/>
</dbReference>
<dbReference type="GO" id="GO:0046872">
    <property type="term" value="F:metal ion binding"/>
    <property type="evidence" value="ECO:0007669"/>
    <property type="project" value="UniProtKB-KW"/>
</dbReference>
<keyword evidence="5" id="KW-0479">Metal-binding</keyword>